<reference evidence="9" key="2">
    <citation type="submission" date="2025-09" db="UniProtKB">
        <authorList>
            <consortium name="Ensembl"/>
        </authorList>
    </citation>
    <scope>IDENTIFICATION</scope>
</reference>
<evidence type="ECO:0000313" key="9">
    <source>
        <dbReference type="Ensembl" id="ENSAZOP00000001771.1"/>
    </source>
</evidence>
<dbReference type="SUPFAM" id="SSF48726">
    <property type="entry name" value="Immunoglobulin"/>
    <property type="match status" value="1"/>
</dbReference>
<dbReference type="Pfam" id="PF07686">
    <property type="entry name" value="V-set"/>
    <property type="match status" value="1"/>
</dbReference>
<evidence type="ECO:0000259" key="8">
    <source>
        <dbReference type="PROSITE" id="PS50835"/>
    </source>
</evidence>
<evidence type="ECO:0000256" key="2">
    <source>
        <dbReference type="ARBA" id="ARBA00022692"/>
    </source>
</evidence>
<dbReference type="GO" id="GO:0004888">
    <property type="term" value="F:transmembrane signaling receptor activity"/>
    <property type="evidence" value="ECO:0007669"/>
    <property type="project" value="TreeGrafter"/>
</dbReference>
<dbReference type="PROSITE" id="PS50835">
    <property type="entry name" value="IG_LIKE"/>
    <property type="match status" value="1"/>
</dbReference>
<evidence type="ECO:0000256" key="5">
    <source>
        <dbReference type="ARBA" id="ARBA00023157"/>
    </source>
</evidence>
<proteinExistence type="predicted"/>
<dbReference type="GO" id="GO:0005886">
    <property type="term" value="C:plasma membrane"/>
    <property type="evidence" value="ECO:0007669"/>
    <property type="project" value="TreeGrafter"/>
</dbReference>
<dbReference type="InterPro" id="IPR036179">
    <property type="entry name" value="Ig-like_dom_sf"/>
</dbReference>
<dbReference type="InterPro" id="IPR013783">
    <property type="entry name" value="Ig-like_fold"/>
</dbReference>
<dbReference type="InterPro" id="IPR003599">
    <property type="entry name" value="Ig_sub"/>
</dbReference>
<keyword evidence="10" id="KW-1185">Reference proteome</keyword>
<keyword evidence="7" id="KW-1133">Transmembrane helix</keyword>
<dbReference type="Gene3D" id="2.60.40.10">
    <property type="entry name" value="Immunoglobulins"/>
    <property type="match status" value="1"/>
</dbReference>
<organism evidence="9 10">
    <name type="scientific">Anas zonorhyncha</name>
    <name type="common">Eastern spot-billed duck</name>
    <dbReference type="NCBI Taxonomy" id="75864"/>
    <lineage>
        <taxon>Eukaryota</taxon>
        <taxon>Metazoa</taxon>
        <taxon>Chordata</taxon>
        <taxon>Craniata</taxon>
        <taxon>Vertebrata</taxon>
        <taxon>Euteleostomi</taxon>
        <taxon>Archelosauria</taxon>
        <taxon>Archosauria</taxon>
        <taxon>Dinosauria</taxon>
        <taxon>Saurischia</taxon>
        <taxon>Theropoda</taxon>
        <taxon>Coelurosauria</taxon>
        <taxon>Aves</taxon>
        <taxon>Neognathae</taxon>
        <taxon>Galloanserae</taxon>
        <taxon>Anseriformes</taxon>
        <taxon>Anatidae</taxon>
        <taxon>Anatinae</taxon>
        <taxon>Anas</taxon>
    </lineage>
</organism>
<reference evidence="9" key="1">
    <citation type="submission" date="2025-08" db="UniProtKB">
        <authorList>
            <consortium name="Ensembl"/>
        </authorList>
    </citation>
    <scope>IDENTIFICATION</scope>
</reference>
<dbReference type="FunFam" id="2.60.40.10:FF:000370">
    <property type="entry name" value="CMRF35-like molecule 1"/>
    <property type="match status" value="1"/>
</dbReference>
<accession>A0A8B9U3K0</accession>
<evidence type="ECO:0000256" key="1">
    <source>
        <dbReference type="ARBA" id="ARBA00004370"/>
    </source>
</evidence>
<name>A0A8B9U3K0_9AVES</name>
<feature type="region of interest" description="Disordered" evidence="6">
    <location>
        <begin position="132"/>
        <end position="152"/>
    </location>
</feature>
<feature type="compositionally biased region" description="Low complexity" evidence="6">
    <location>
        <begin position="142"/>
        <end position="152"/>
    </location>
</feature>
<dbReference type="SMART" id="SM00409">
    <property type="entry name" value="IG"/>
    <property type="match status" value="1"/>
</dbReference>
<sequence length="207" mass="22343">MWPGWGWLLLPGEDGSCQALIAPREVSGHVGQALTLNCWYGPGYQGYNKYWCRGASWDSCRKVVETAGREVPRQHGRVSITDNHVFCFVLLTLEELSEEDAGSYWCGVERAGRDIMKPVTIRVLPGEHWSTAPAFEGGGKQPRSSSLASSPPMSARSALVPTAVLLSLLAVAGSAGLVYALWRRREGKGTQGCHCAHPGHSGTHLGS</sequence>
<evidence type="ECO:0000256" key="7">
    <source>
        <dbReference type="SAM" id="Phobius"/>
    </source>
</evidence>
<evidence type="ECO:0000256" key="4">
    <source>
        <dbReference type="ARBA" id="ARBA00023136"/>
    </source>
</evidence>
<dbReference type="InterPro" id="IPR007110">
    <property type="entry name" value="Ig-like_dom"/>
</dbReference>
<keyword evidence="3" id="KW-0732">Signal</keyword>
<protein>
    <recommendedName>
        <fullName evidence="8">Ig-like domain-containing protein</fullName>
    </recommendedName>
</protein>
<keyword evidence="4 7" id="KW-0472">Membrane</keyword>
<dbReference type="Ensembl" id="ENSAZOT00000001895.1">
    <property type="protein sequence ID" value="ENSAZOP00000001771.1"/>
    <property type="gene ID" value="ENSAZOG00000001223.1"/>
</dbReference>
<dbReference type="Proteomes" id="UP000694549">
    <property type="component" value="Unplaced"/>
</dbReference>
<dbReference type="PANTHER" id="PTHR11860:SF87">
    <property type="entry name" value="CMRF35-LIKE MOLECULE 8"/>
    <property type="match status" value="1"/>
</dbReference>
<keyword evidence="2 7" id="KW-0812">Transmembrane</keyword>
<dbReference type="AlphaFoldDB" id="A0A8B9U3K0"/>
<evidence type="ECO:0000313" key="10">
    <source>
        <dbReference type="Proteomes" id="UP000694549"/>
    </source>
</evidence>
<keyword evidence="5" id="KW-1015">Disulfide bond</keyword>
<dbReference type="InterPro" id="IPR013106">
    <property type="entry name" value="Ig_V-set"/>
</dbReference>
<feature type="domain" description="Ig-like" evidence="8">
    <location>
        <begin position="31"/>
        <end position="120"/>
    </location>
</feature>
<dbReference type="PANTHER" id="PTHR11860">
    <property type="entry name" value="POLYMERIC-IMMUNOGLOBULIN RECEPTOR"/>
    <property type="match status" value="1"/>
</dbReference>
<evidence type="ECO:0000256" key="3">
    <source>
        <dbReference type="ARBA" id="ARBA00022729"/>
    </source>
</evidence>
<comment type="subcellular location">
    <subcellularLocation>
        <location evidence="1">Membrane</location>
    </subcellularLocation>
</comment>
<feature type="transmembrane region" description="Helical" evidence="7">
    <location>
        <begin position="158"/>
        <end position="182"/>
    </location>
</feature>
<evidence type="ECO:0000256" key="6">
    <source>
        <dbReference type="SAM" id="MobiDB-lite"/>
    </source>
</evidence>
<dbReference type="InterPro" id="IPR050671">
    <property type="entry name" value="CD300_family_receptors"/>
</dbReference>